<dbReference type="PIRSF" id="PIRSF000747">
    <property type="entry name" value="RPB5"/>
    <property type="match status" value="1"/>
</dbReference>
<gene>
    <name evidence="6" type="ORF">CEY00_Acc23107</name>
</gene>
<dbReference type="Gramene" id="PSS01751">
    <property type="protein sequence ID" value="PSS01751"/>
    <property type="gene ID" value="CEY00_Acc23107"/>
</dbReference>
<dbReference type="OMA" id="INENQMP"/>
<keyword evidence="6" id="KW-0240">DNA-directed RNA polymerase</keyword>
<evidence type="ECO:0000259" key="5">
    <source>
        <dbReference type="Pfam" id="PF03871"/>
    </source>
</evidence>
<dbReference type="InterPro" id="IPR000783">
    <property type="entry name" value="RNA_pol_subH/Rpb5_C"/>
</dbReference>
<dbReference type="InterPro" id="IPR005571">
    <property type="entry name" value="RNA_pol_Rpb5_N"/>
</dbReference>
<evidence type="ECO:0000256" key="3">
    <source>
        <dbReference type="ARBA" id="ARBA00025765"/>
    </source>
</evidence>
<dbReference type="FunCoup" id="A0A2R6Q4Y2">
    <property type="interactions" value="241"/>
</dbReference>
<dbReference type="InParanoid" id="A0A2R6Q4Y2"/>
<dbReference type="STRING" id="1590841.A0A2R6Q4Y2"/>
<comment type="similarity">
    <text evidence="3">Belongs to the archaeal Rpo5/eukaryotic RPB5 RNA polymerase subunit family.</text>
</comment>
<accession>A0A2R6Q4Y2</accession>
<dbReference type="Pfam" id="PF01191">
    <property type="entry name" value="RNA_pol_Rpb5_C"/>
    <property type="match status" value="1"/>
</dbReference>
<dbReference type="PANTHER" id="PTHR10535:SF2">
    <property type="entry name" value="DNA-DIRECTED RNA POLYMERASE V SUBUNIT 5A"/>
    <property type="match status" value="1"/>
</dbReference>
<protein>
    <submittedName>
        <fullName evidence="6">DNA-directed RNA polymerase V subunit 5A like</fullName>
    </submittedName>
</protein>
<proteinExistence type="inferred from homology"/>
<dbReference type="Gene3D" id="3.90.940.20">
    <property type="entry name" value="RPB5-like RNA polymerase subunit"/>
    <property type="match status" value="1"/>
</dbReference>
<dbReference type="GO" id="GO:0003677">
    <property type="term" value="F:DNA binding"/>
    <property type="evidence" value="ECO:0007669"/>
    <property type="project" value="InterPro"/>
</dbReference>
<reference evidence="7" key="2">
    <citation type="journal article" date="2018" name="BMC Genomics">
        <title>A manually annotated Actinidia chinensis var. chinensis (kiwifruit) genome highlights the challenges associated with draft genomes and gene prediction in plants.</title>
        <authorList>
            <person name="Pilkington S.M."/>
            <person name="Crowhurst R."/>
            <person name="Hilario E."/>
            <person name="Nardozza S."/>
            <person name="Fraser L."/>
            <person name="Peng Y."/>
            <person name="Gunaseelan K."/>
            <person name="Simpson R."/>
            <person name="Tahir J."/>
            <person name="Deroles S.C."/>
            <person name="Templeton K."/>
            <person name="Luo Z."/>
            <person name="Davy M."/>
            <person name="Cheng C."/>
            <person name="McNeilage M."/>
            <person name="Scaglione D."/>
            <person name="Liu Y."/>
            <person name="Zhang Q."/>
            <person name="Datson P."/>
            <person name="De Silva N."/>
            <person name="Gardiner S.E."/>
            <person name="Bassett H."/>
            <person name="Chagne D."/>
            <person name="McCallum J."/>
            <person name="Dzierzon H."/>
            <person name="Deng C."/>
            <person name="Wang Y.Y."/>
            <person name="Barron L."/>
            <person name="Manako K."/>
            <person name="Bowen J."/>
            <person name="Foster T.M."/>
            <person name="Erridge Z.A."/>
            <person name="Tiffin H."/>
            <person name="Waite C.N."/>
            <person name="Davies K.M."/>
            <person name="Grierson E.P."/>
            <person name="Laing W.A."/>
            <person name="Kirk R."/>
            <person name="Chen X."/>
            <person name="Wood M."/>
            <person name="Montefiori M."/>
            <person name="Brummell D.A."/>
            <person name="Schwinn K.E."/>
            <person name="Catanach A."/>
            <person name="Fullerton C."/>
            <person name="Li D."/>
            <person name="Meiyalaghan S."/>
            <person name="Nieuwenhuizen N."/>
            <person name="Read N."/>
            <person name="Prakash R."/>
            <person name="Hunter D."/>
            <person name="Zhang H."/>
            <person name="McKenzie M."/>
            <person name="Knabel M."/>
            <person name="Harris A."/>
            <person name="Allan A.C."/>
            <person name="Gleave A."/>
            <person name="Chen A."/>
            <person name="Janssen B.J."/>
            <person name="Plunkett B."/>
            <person name="Ampomah-Dwamena C."/>
            <person name="Voogd C."/>
            <person name="Leif D."/>
            <person name="Lafferty D."/>
            <person name="Souleyre E.J.F."/>
            <person name="Varkonyi-Gasic E."/>
            <person name="Gambi F."/>
            <person name="Hanley J."/>
            <person name="Yao J.L."/>
            <person name="Cheung J."/>
            <person name="David K.M."/>
            <person name="Warren B."/>
            <person name="Marsh K."/>
            <person name="Snowden K.C."/>
            <person name="Lin-Wang K."/>
            <person name="Brian L."/>
            <person name="Martinez-Sanchez M."/>
            <person name="Wang M."/>
            <person name="Ileperuma N."/>
            <person name="Macnee N."/>
            <person name="Campin R."/>
            <person name="McAtee P."/>
            <person name="Drummond R.S.M."/>
            <person name="Espley R.V."/>
            <person name="Ireland H.S."/>
            <person name="Wu R."/>
            <person name="Atkinson R.G."/>
            <person name="Karunairetnam S."/>
            <person name="Bulley S."/>
            <person name="Chunkath S."/>
            <person name="Hanley Z."/>
            <person name="Storey R."/>
            <person name="Thrimawithana A.H."/>
            <person name="Thomson S."/>
            <person name="David C."/>
            <person name="Testolin R."/>
            <person name="Huang H."/>
            <person name="Hellens R.P."/>
            <person name="Schaffer R.J."/>
        </authorList>
    </citation>
    <scope>NUCLEOTIDE SEQUENCE [LARGE SCALE GENOMIC DNA]</scope>
    <source>
        <strain evidence="7">cv. Red5</strain>
    </source>
</reference>
<evidence type="ECO:0000256" key="1">
    <source>
        <dbReference type="ARBA" id="ARBA00004123"/>
    </source>
</evidence>
<dbReference type="Gene3D" id="3.40.1340.10">
    <property type="entry name" value="RNA polymerase, Rpb5, N-terminal domain"/>
    <property type="match status" value="1"/>
</dbReference>
<dbReference type="Proteomes" id="UP000241394">
    <property type="component" value="Chromosome LG20"/>
</dbReference>
<dbReference type="GO" id="GO:0042797">
    <property type="term" value="P:tRNA transcription by RNA polymerase III"/>
    <property type="evidence" value="ECO:0007669"/>
    <property type="project" value="TreeGrafter"/>
</dbReference>
<dbReference type="EMBL" id="NKQK01000020">
    <property type="protein sequence ID" value="PSS01751.1"/>
    <property type="molecule type" value="Genomic_DNA"/>
</dbReference>
<dbReference type="InterPro" id="IPR014381">
    <property type="entry name" value="Arch_Rpo5/euc_Rpb5"/>
</dbReference>
<dbReference type="InterPro" id="IPR036710">
    <property type="entry name" value="RNA_pol_Rpb5_N_sf"/>
</dbReference>
<dbReference type="SUPFAM" id="SSF55287">
    <property type="entry name" value="RPB5-like RNA polymerase subunit"/>
    <property type="match status" value="1"/>
</dbReference>
<dbReference type="InterPro" id="IPR035913">
    <property type="entry name" value="RPB5-like_sf"/>
</dbReference>
<dbReference type="AlphaFoldDB" id="A0A2R6Q4Y2"/>
<dbReference type="GO" id="GO:0003899">
    <property type="term" value="F:DNA-directed RNA polymerase activity"/>
    <property type="evidence" value="ECO:0007669"/>
    <property type="project" value="InterPro"/>
</dbReference>
<dbReference type="GO" id="GO:0006362">
    <property type="term" value="P:transcription elongation by RNA polymerase I"/>
    <property type="evidence" value="ECO:0007669"/>
    <property type="project" value="TreeGrafter"/>
</dbReference>
<evidence type="ECO:0000259" key="4">
    <source>
        <dbReference type="Pfam" id="PF01191"/>
    </source>
</evidence>
<feature type="domain" description="RNA polymerase subunit H/Rpb5 C-terminal" evidence="4">
    <location>
        <begin position="155"/>
        <end position="227"/>
    </location>
</feature>
<dbReference type="GO" id="GO:0006366">
    <property type="term" value="P:transcription by RNA polymerase II"/>
    <property type="evidence" value="ECO:0007669"/>
    <property type="project" value="TreeGrafter"/>
</dbReference>
<keyword evidence="7" id="KW-1185">Reference proteome</keyword>
<dbReference type="PANTHER" id="PTHR10535">
    <property type="entry name" value="DNA-DIRECTED RNA POLYMERASES I, II, AND III SUBUNIT RPABC1"/>
    <property type="match status" value="1"/>
</dbReference>
<keyword evidence="6" id="KW-0804">Transcription</keyword>
<keyword evidence="2" id="KW-0539">Nucleus</keyword>
<name>A0A2R6Q4Y2_ACTCC</name>
<dbReference type="GO" id="GO:0055029">
    <property type="term" value="C:nuclear DNA-directed RNA polymerase complex"/>
    <property type="evidence" value="ECO:0007669"/>
    <property type="project" value="UniProtKB-ARBA"/>
</dbReference>
<dbReference type="SUPFAM" id="SSF53036">
    <property type="entry name" value="Eukaryotic RPB5 N-terminal domain"/>
    <property type="match status" value="1"/>
</dbReference>
<sequence>MEGEAAQRMDLNGEAYDRCLSSYVDDGSTESHRYYLSRRTALEMLRDRGYSVPTSEIELSLKDFRGLHGQNPDIDRLRISASLRADPSNKILVVFCGQGVVKVNVIRIIATQIINKDTLNRLIIIVQNRVTNQALKAVDLFNFKVEIFQITELLVNITKHEFKPKHRVLTDKEKKKLLEKFTLEEKQLPRMLQKDAIARYYGLEKGQVVKFTYSDDITESHVSYRCVW</sequence>
<dbReference type="FunFam" id="3.90.940.20:FF:000001">
    <property type="entry name" value="DNA-directed RNA polymerases I, II, and III subunit RPABC1"/>
    <property type="match status" value="1"/>
</dbReference>
<evidence type="ECO:0000256" key="2">
    <source>
        <dbReference type="ARBA" id="ARBA00023242"/>
    </source>
</evidence>
<comment type="subcellular location">
    <subcellularLocation>
        <location evidence="1">Nucleus</location>
    </subcellularLocation>
</comment>
<reference evidence="6 7" key="1">
    <citation type="submission" date="2017-07" db="EMBL/GenBank/DDBJ databases">
        <title>An improved, manually edited Actinidia chinensis var. chinensis (kiwifruit) genome highlights the challenges associated with draft genomes and gene prediction in plants.</title>
        <authorList>
            <person name="Pilkington S."/>
            <person name="Crowhurst R."/>
            <person name="Hilario E."/>
            <person name="Nardozza S."/>
            <person name="Fraser L."/>
            <person name="Peng Y."/>
            <person name="Gunaseelan K."/>
            <person name="Simpson R."/>
            <person name="Tahir J."/>
            <person name="Deroles S."/>
            <person name="Templeton K."/>
            <person name="Luo Z."/>
            <person name="Davy M."/>
            <person name="Cheng C."/>
            <person name="Mcneilage M."/>
            <person name="Scaglione D."/>
            <person name="Liu Y."/>
            <person name="Zhang Q."/>
            <person name="Datson P."/>
            <person name="De Silva N."/>
            <person name="Gardiner S."/>
            <person name="Bassett H."/>
            <person name="Chagne D."/>
            <person name="Mccallum J."/>
            <person name="Dzierzon H."/>
            <person name="Deng C."/>
            <person name="Wang Y.-Y."/>
            <person name="Barron N."/>
            <person name="Manako K."/>
            <person name="Bowen J."/>
            <person name="Foster T."/>
            <person name="Erridge Z."/>
            <person name="Tiffin H."/>
            <person name="Waite C."/>
            <person name="Davies K."/>
            <person name="Grierson E."/>
            <person name="Laing W."/>
            <person name="Kirk R."/>
            <person name="Chen X."/>
            <person name="Wood M."/>
            <person name="Montefiori M."/>
            <person name="Brummell D."/>
            <person name="Schwinn K."/>
            <person name="Catanach A."/>
            <person name="Fullerton C."/>
            <person name="Li D."/>
            <person name="Meiyalaghan S."/>
            <person name="Nieuwenhuizen N."/>
            <person name="Read N."/>
            <person name="Prakash R."/>
            <person name="Hunter D."/>
            <person name="Zhang H."/>
            <person name="Mckenzie M."/>
            <person name="Knabel M."/>
            <person name="Harris A."/>
            <person name="Allan A."/>
            <person name="Chen A."/>
            <person name="Janssen B."/>
            <person name="Plunkett B."/>
            <person name="Dwamena C."/>
            <person name="Voogd C."/>
            <person name="Leif D."/>
            <person name="Lafferty D."/>
            <person name="Souleyre E."/>
            <person name="Varkonyi-Gasic E."/>
            <person name="Gambi F."/>
            <person name="Hanley J."/>
            <person name="Yao J.-L."/>
            <person name="Cheung J."/>
            <person name="David K."/>
            <person name="Warren B."/>
            <person name="Marsh K."/>
            <person name="Snowden K."/>
            <person name="Lin-Wang K."/>
            <person name="Brian L."/>
            <person name="Martinez-Sanchez M."/>
            <person name="Wang M."/>
            <person name="Ileperuma N."/>
            <person name="Macnee N."/>
            <person name="Campin R."/>
            <person name="Mcatee P."/>
            <person name="Drummond R."/>
            <person name="Espley R."/>
            <person name="Ireland H."/>
            <person name="Wu R."/>
            <person name="Atkinson R."/>
            <person name="Karunairetnam S."/>
            <person name="Bulley S."/>
            <person name="Chunkath S."/>
            <person name="Hanley Z."/>
            <person name="Storey R."/>
            <person name="Thrimawithana A."/>
            <person name="Thomson S."/>
            <person name="David C."/>
            <person name="Testolin R."/>
        </authorList>
    </citation>
    <scope>NUCLEOTIDE SEQUENCE [LARGE SCALE GENOMIC DNA]</scope>
    <source>
        <strain evidence="7">cv. Red5</strain>
        <tissue evidence="6">Young leaf</tissue>
    </source>
</reference>
<dbReference type="Pfam" id="PF03871">
    <property type="entry name" value="RNA_pol_Rpb5_N"/>
    <property type="match status" value="1"/>
</dbReference>
<evidence type="ECO:0000313" key="6">
    <source>
        <dbReference type="EMBL" id="PSS01751.1"/>
    </source>
</evidence>
<comment type="caution">
    <text evidence="6">The sequence shown here is derived from an EMBL/GenBank/DDBJ whole genome shotgun (WGS) entry which is preliminary data.</text>
</comment>
<dbReference type="OrthoDB" id="248779at2759"/>
<evidence type="ECO:0000313" key="7">
    <source>
        <dbReference type="Proteomes" id="UP000241394"/>
    </source>
</evidence>
<organism evidence="6 7">
    <name type="scientific">Actinidia chinensis var. chinensis</name>
    <name type="common">Chinese soft-hair kiwi</name>
    <dbReference type="NCBI Taxonomy" id="1590841"/>
    <lineage>
        <taxon>Eukaryota</taxon>
        <taxon>Viridiplantae</taxon>
        <taxon>Streptophyta</taxon>
        <taxon>Embryophyta</taxon>
        <taxon>Tracheophyta</taxon>
        <taxon>Spermatophyta</taxon>
        <taxon>Magnoliopsida</taxon>
        <taxon>eudicotyledons</taxon>
        <taxon>Gunneridae</taxon>
        <taxon>Pentapetalae</taxon>
        <taxon>asterids</taxon>
        <taxon>Ericales</taxon>
        <taxon>Actinidiaceae</taxon>
        <taxon>Actinidia</taxon>
    </lineage>
</organism>
<feature type="domain" description="RNA polymerase Rpb5 N-terminal" evidence="5">
    <location>
        <begin position="29"/>
        <end position="112"/>
    </location>
</feature>